<evidence type="ECO:0000313" key="1">
    <source>
        <dbReference type="Proteomes" id="UP000790787"/>
    </source>
</evidence>
<accession>A0AC58SWW3</accession>
<protein>
    <submittedName>
        <fullName evidence="2">Uncharacterized protein LOC107796695</fullName>
    </submittedName>
</protein>
<proteinExistence type="predicted"/>
<keyword evidence="1" id="KW-1185">Reference proteome</keyword>
<dbReference type="RefSeq" id="XP_075089455.1">
    <property type="nucleotide sequence ID" value="XM_075233354.1"/>
</dbReference>
<organism evidence="1 2">
    <name type="scientific">Nicotiana tabacum</name>
    <name type="common">Common tobacco</name>
    <dbReference type="NCBI Taxonomy" id="4097"/>
    <lineage>
        <taxon>Eukaryota</taxon>
        <taxon>Viridiplantae</taxon>
        <taxon>Streptophyta</taxon>
        <taxon>Embryophyta</taxon>
        <taxon>Tracheophyta</taxon>
        <taxon>Spermatophyta</taxon>
        <taxon>Magnoliopsida</taxon>
        <taxon>eudicotyledons</taxon>
        <taxon>Gunneridae</taxon>
        <taxon>Pentapetalae</taxon>
        <taxon>asterids</taxon>
        <taxon>lamiids</taxon>
        <taxon>Solanales</taxon>
        <taxon>Solanaceae</taxon>
        <taxon>Nicotianoideae</taxon>
        <taxon>Nicotianeae</taxon>
        <taxon>Nicotiana</taxon>
    </lineage>
</organism>
<reference evidence="2" key="2">
    <citation type="submission" date="2025-08" db="UniProtKB">
        <authorList>
            <consortium name="RefSeq"/>
        </authorList>
    </citation>
    <scope>IDENTIFICATION</scope>
    <source>
        <tissue evidence="2">Leaf</tissue>
    </source>
</reference>
<reference evidence="1" key="1">
    <citation type="journal article" date="2014" name="Nat. Commun.">
        <title>The tobacco genome sequence and its comparison with those of tomato and potato.</title>
        <authorList>
            <person name="Sierro N."/>
            <person name="Battey J.N."/>
            <person name="Ouadi S."/>
            <person name="Bakaher N."/>
            <person name="Bovet L."/>
            <person name="Willig A."/>
            <person name="Goepfert S."/>
            <person name="Peitsch M.C."/>
            <person name="Ivanov N.V."/>
        </authorList>
    </citation>
    <scope>NUCLEOTIDE SEQUENCE [LARGE SCALE GENOMIC DNA]</scope>
</reference>
<name>A0AC58SWW3_TOBAC</name>
<gene>
    <name evidence="2" type="primary">LOC107796695</name>
</gene>
<dbReference type="Proteomes" id="UP000790787">
    <property type="component" value="Chromosome 2"/>
</dbReference>
<sequence length="335" mass="37796">MIGFIQNLIAKQKHLEAVEYAYAFELTGHFLPIPILKDYLKQVMQISECVCIGETCSVKEKNEAIEQSVASIKAVIRCIMDHELQSQYPPSQLEECIESLTRQKANVTASSVISEAQLKQVVSISPSVPTDTKALSSTSFSGTASTCMLGHSDAMAAILVSMGGKNLQNFLYNHWNEHELLRIEISRALKMSCDSGLLVLEALEGFYTPEPHNEEILFDRSVIRKSCILLLEQLMRLSPEIKPKAKLEARKLAFDWKAKMIAETENYLAILGFLLLVGAYGLASSFDKYELESLCHTVAQDENAYQNFWVLQEKIPRLRNLWIPLKLNLFATMWN</sequence>
<evidence type="ECO:0000313" key="2">
    <source>
        <dbReference type="RefSeq" id="XP_075089455.1"/>
    </source>
</evidence>